<keyword evidence="1" id="KW-0812">Transmembrane</keyword>
<dbReference type="AlphaFoldDB" id="A0A8J6P8K4"/>
<keyword evidence="1" id="KW-1133">Transmembrane helix</keyword>
<protein>
    <submittedName>
        <fullName evidence="2">Uncharacterized protein</fullName>
    </submittedName>
</protein>
<gene>
    <name evidence="2" type="ORF">H8D96_22010</name>
</gene>
<feature type="transmembrane region" description="Helical" evidence="1">
    <location>
        <begin position="7"/>
        <end position="28"/>
    </location>
</feature>
<dbReference type="Proteomes" id="UP000605201">
    <property type="component" value="Unassembled WGS sequence"/>
</dbReference>
<dbReference type="EMBL" id="JACNIG010000465">
    <property type="protein sequence ID" value="MBC8434592.1"/>
    <property type="molecule type" value="Genomic_DNA"/>
</dbReference>
<keyword evidence="1" id="KW-0472">Membrane</keyword>
<evidence type="ECO:0000256" key="1">
    <source>
        <dbReference type="SAM" id="Phobius"/>
    </source>
</evidence>
<name>A0A8J6P8K4_9BACT</name>
<evidence type="ECO:0000313" key="2">
    <source>
        <dbReference type="EMBL" id="MBC8434592.1"/>
    </source>
</evidence>
<proteinExistence type="predicted"/>
<accession>A0A8J6P8K4</accession>
<evidence type="ECO:0000313" key="3">
    <source>
        <dbReference type="Proteomes" id="UP000605201"/>
    </source>
</evidence>
<organism evidence="2 3">
    <name type="scientific">Candidatus Desulfatibia vada</name>
    <dbReference type="NCBI Taxonomy" id="2841696"/>
    <lineage>
        <taxon>Bacteria</taxon>
        <taxon>Pseudomonadati</taxon>
        <taxon>Thermodesulfobacteriota</taxon>
        <taxon>Desulfobacteria</taxon>
        <taxon>Desulfobacterales</taxon>
        <taxon>Desulfobacterales incertae sedis</taxon>
        <taxon>Candidatus Desulfatibia</taxon>
    </lineage>
</organism>
<feature type="transmembrane region" description="Helical" evidence="1">
    <location>
        <begin position="57"/>
        <end position="74"/>
    </location>
</feature>
<reference evidence="2 3" key="1">
    <citation type="submission" date="2020-08" db="EMBL/GenBank/DDBJ databases">
        <title>Bridging the membrane lipid divide: bacteria of the FCB group superphylum have the potential to synthesize archaeal ether lipids.</title>
        <authorList>
            <person name="Villanueva L."/>
            <person name="Von Meijenfeldt F.A.B."/>
            <person name="Westbye A.B."/>
            <person name="Yadav S."/>
            <person name="Hopmans E.C."/>
            <person name="Dutilh B.E."/>
            <person name="Sinninghe Damste J.S."/>
        </authorList>
    </citation>
    <scope>NUCLEOTIDE SEQUENCE [LARGE SCALE GENOMIC DNA]</scope>
    <source>
        <strain evidence="2">NIOZ-UU17</strain>
    </source>
</reference>
<sequence>MSKFEVRLCIFAIVFVAIYVGAIAITMHSRVNTAEKIMRIESEAPAPGEGQMMLAELLLPMLILLTITICFIIVKKKRAKMSLALGEADEEFR</sequence>
<comment type="caution">
    <text evidence="2">The sequence shown here is derived from an EMBL/GenBank/DDBJ whole genome shotgun (WGS) entry which is preliminary data.</text>
</comment>